<dbReference type="Pfam" id="PF02568">
    <property type="entry name" value="ThiI"/>
    <property type="match status" value="1"/>
</dbReference>
<gene>
    <name evidence="21" type="primary">thiI</name>
    <name evidence="21" type="ORF">IAD50_03830</name>
</gene>
<dbReference type="GO" id="GO:0004810">
    <property type="term" value="F:CCA tRNA nucleotidyltransferase activity"/>
    <property type="evidence" value="ECO:0007669"/>
    <property type="project" value="InterPro"/>
</dbReference>
<evidence type="ECO:0000256" key="16">
    <source>
        <dbReference type="ARBA" id="ARBA00075337"/>
    </source>
</evidence>
<evidence type="ECO:0000256" key="6">
    <source>
        <dbReference type="ARBA" id="ARBA00022741"/>
    </source>
</evidence>
<dbReference type="InterPro" id="IPR049961">
    <property type="entry name" value="ThiI_N"/>
</dbReference>
<comment type="similarity">
    <text evidence="13">Belongs to the ThiI family.</text>
</comment>
<dbReference type="GO" id="GO:0005524">
    <property type="term" value="F:ATP binding"/>
    <property type="evidence" value="ECO:0007669"/>
    <property type="project" value="UniProtKB-KW"/>
</dbReference>
<proteinExistence type="inferred from homology"/>
<dbReference type="InterPro" id="IPR014729">
    <property type="entry name" value="Rossmann-like_a/b/a_fold"/>
</dbReference>
<dbReference type="InterPro" id="IPR020536">
    <property type="entry name" value="ThiI_AANH"/>
</dbReference>
<evidence type="ECO:0000256" key="9">
    <source>
        <dbReference type="ARBA" id="ARBA00022977"/>
    </source>
</evidence>
<organism evidence="21 22">
    <name type="scientific">Candidatus Egerieisoma faecipullorum</name>
    <dbReference type="NCBI Taxonomy" id="2840963"/>
    <lineage>
        <taxon>Bacteria</taxon>
        <taxon>Bacillati</taxon>
        <taxon>Bacillota</taxon>
        <taxon>Clostridia</taxon>
        <taxon>Eubacteriales</taxon>
        <taxon>Clostridiaceae</taxon>
        <taxon>Clostridiaceae incertae sedis</taxon>
        <taxon>Candidatus Egerieisoma</taxon>
    </lineage>
</organism>
<dbReference type="Proteomes" id="UP000824089">
    <property type="component" value="Unassembled WGS sequence"/>
</dbReference>
<dbReference type="GO" id="GO:0140741">
    <property type="term" value="F:tRNA-uracil-4 sulfurtransferase activity"/>
    <property type="evidence" value="ECO:0007669"/>
    <property type="project" value="UniProtKB-EC"/>
</dbReference>
<keyword evidence="6" id="KW-0547">Nucleotide-binding</keyword>
<dbReference type="GO" id="GO:0002937">
    <property type="term" value="P:tRNA 4-thiouridine biosynthesis"/>
    <property type="evidence" value="ECO:0007669"/>
    <property type="project" value="TreeGrafter"/>
</dbReference>
<dbReference type="InterPro" id="IPR004114">
    <property type="entry name" value="THUMP_dom"/>
</dbReference>
<keyword evidence="3" id="KW-0963">Cytoplasm</keyword>
<evidence type="ECO:0000256" key="10">
    <source>
        <dbReference type="ARBA" id="ARBA00050570"/>
    </source>
</evidence>
<dbReference type="SUPFAM" id="SSF52402">
    <property type="entry name" value="Adenine nucleotide alpha hydrolases-like"/>
    <property type="match status" value="1"/>
</dbReference>
<evidence type="ECO:0000256" key="5">
    <source>
        <dbReference type="ARBA" id="ARBA00022679"/>
    </source>
</evidence>
<dbReference type="GO" id="GO:0005829">
    <property type="term" value="C:cytosol"/>
    <property type="evidence" value="ECO:0007669"/>
    <property type="project" value="TreeGrafter"/>
</dbReference>
<dbReference type="Gene3D" id="3.40.50.620">
    <property type="entry name" value="HUPs"/>
    <property type="match status" value="1"/>
</dbReference>
<evidence type="ECO:0000256" key="2">
    <source>
        <dbReference type="ARBA" id="ARBA00004948"/>
    </source>
</evidence>
<dbReference type="GO" id="GO:0000049">
    <property type="term" value="F:tRNA binding"/>
    <property type="evidence" value="ECO:0007669"/>
    <property type="project" value="UniProtKB-KW"/>
</dbReference>
<reference evidence="21" key="1">
    <citation type="submission" date="2020-10" db="EMBL/GenBank/DDBJ databases">
        <authorList>
            <person name="Gilroy R."/>
        </authorList>
    </citation>
    <scope>NUCLEOTIDE SEQUENCE</scope>
    <source>
        <strain evidence="21">CHK195-4489</strain>
    </source>
</reference>
<dbReference type="CDD" id="cd01712">
    <property type="entry name" value="PPase_ThiI"/>
    <property type="match status" value="1"/>
</dbReference>
<evidence type="ECO:0000313" key="22">
    <source>
        <dbReference type="Proteomes" id="UP000824089"/>
    </source>
</evidence>
<accession>A0A9D1I9L0</accession>
<evidence type="ECO:0000256" key="11">
    <source>
        <dbReference type="ARBA" id="ARBA00052330"/>
    </source>
</evidence>
<feature type="domain" description="THUMP" evidence="20">
    <location>
        <begin position="1"/>
        <end position="39"/>
    </location>
</feature>
<dbReference type="NCBIfam" id="TIGR00342">
    <property type="entry name" value="tRNA uracil 4-sulfurtransferase ThiI"/>
    <property type="match status" value="1"/>
</dbReference>
<dbReference type="InterPro" id="IPR050102">
    <property type="entry name" value="tRNA_sulfurtransferase_ThiI"/>
</dbReference>
<evidence type="ECO:0000256" key="18">
    <source>
        <dbReference type="ARBA" id="ARBA00080570"/>
    </source>
</evidence>
<evidence type="ECO:0000259" key="20">
    <source>
        <dbReference type="PROSITE" id="PS51165"/>
    </source>
</evidence>
<reference evidence="21" key="2">
    <citation type="journal article" date="2021" name="PeerJ">
        <title>Extensive microbial diversity within the chicken gut microbiome revealed by metagenomics and culture.</title>
        <authorList>
            <person name="Gilroy R."/>
            <person name="Ravi A."/>
            <person name="Getino M."/>
            <person name="Pursley I."/>
            <person name="Horton D.L."/>
            <person name="Alikhan N.F."/>
            <person name="Baker D."/>
            <person name="Gharbi K."/>
            <person name="Hall N."/>
            <person name="Watson M."/>
            <person name="Adriaenssens E.M."/>
            <person name="Foster-Nyarko E."/>
            <person name="Jarju S."/>
            <person name="Secka A."/>
            <person name="Antonio M."/>
            <person name="Oren A."/>
            <person name="Chaudhuri R.R."/>
            <person name="La Ragione R."/>
            <person name="Hildebrand F."/>
            <person name="Pallen M.J."/>
        </authorList>
    </citation>
    <scope>NUCLEOTIDE SEQUENCE</scope>
    <source>
        <strain evidence="21">CHK195-4489</strain>
    </source>
</reference>
<evidence type="ECO:0000256" key="4">
    <source>
        <dbReference type="ARBA" id="ARBA00022555"/>
    </source>
</evidence>
<dbReference type="GO" id="GO:0009228">
    <property type="term" value="P:thiamine biosynthetic process"/>
    <property type="evidence" value="ECO:0007669"/>
    <property type="project" value="UniProtKB-KW"/>
</dbReference>
<keyword evidence="8 19" id="KW-0694">RNA-binding</keyword>
<dbReference type="FunFam" id="3.40.50.620:FF:000053">
    <property type="entry name" value="Probable tRNA sulfurtransferase"/>
    <property type="match status" value="1"/>
</dbReference>
<evidence type="ECO:0000256" key="17">
    <source>
        <dbReference type="ARBA" id="ARBA00077849"/>
    </source>
</evidence>
<dbReference type="HAMAP" id="MF_00021">
    <property type="entry name" value="ThiI"/>
    <property type="match status" value="1"/>
</dbReference>
<keyword evidence="9" id="KW-0784">Thiamine biosynthesis</keyword>
<dbReference type="PROSITE" id="PS51165">
    <property type="entry name" value="THUMP"/>
    <property type="match status" value="1"/>
</dbReference>
<evidence type="ECO:0000256" key="19">
    <source>
        <dbReference type="PROSITE-ProRule" id="PRU00529"/>
    </source>
</evidence>
<dbReference type="Gene3D" id="3.30.2130.30">
    <property type="match status" value="1"/>
</dbReference>
<dbReference type="InterPro" id="IPR003720">
    <property type="entry name" value="tRNA_STrfase"/>
</dbReference>
<sequence>IGGDLVETYENLHVDVNHPDFILYIEVREAAYLYSEIIEAPGGMPTGTNGKACLLISGGIDSPVAGYMIAKRGVSLCAVHFYSYPYTSERAKDKVVELARIVGRYSGGIKLLVVPFTEVQLAIDSNCREELSTVLMRRSMMRIAERAARKNGCSALVTGESVGQVASQTMQALYCTDNAADMPVFRPLIGMDKMEVVAVSRRIGTFETSILPYEDCCTVFTPKHPKTRPSLNEVLEEEKKADFAGLEDTAFRGIEVIHC</sequence>
<comment type="subcellular location">
    <subcellularLocation>
        <location evidence="1">Cytoplasm</location>
    </subcellularLocation>
</comment>
<evidence type="ECO:0000256" key="1">
    <source>
        <dbReference type="ARBA" id="ARBA00004496"/>
    </source>
</evidence>
<dbReference type="EMBL" id="DVMM01000077">
    <property type="protein sequence ID" value="HIU29410.1"/>
    <property type="molecule type" value="Genomic_DNA"/>
</dbReference>
<protein>
    <recommendedName>
        <fullName evidence="15">Probable tRNA sulfurtransferase</fullName>
        <ecNumber evidence="14">2.8.1.4</ecNumber>
    </recommendedName>
    <alternativeName>
        <fullName evidence="16">Sulfur carrier protein ThiS sulfurtransferase</fullName>
    </alternativeName>
    <alternativeName>
        <fullName evidence="17">Thiamine biosynthesis protein ThiI</fullName>
    </alternativeName>
    <alternativeName>
        <fullName evidence="18">tRNA 4-thiouridine synthase</fullName>
    </alternativeName>
</protein>
<dbReference type="GO" id="GO:0052837">
    <property type="term" value="P:thiazole biosynthetic process"/>
    <property type="evidence" value="ECO:0007669"/>
    <property type="project" value="TreeGrafter"/>
</dbReference>
<evidence type="ECO:0000256" key="8">
    <source>
        <dbReference type="ARBA" id="ARBA00022884"/>
    </source>
</evidence>
<dbReference type="SUPFAM" id="SSF143437">
    <property type="entry name" value="THUMP domain-like"/>
    <property type="match status" value="1"/>
</dbReference>
<evidence type="ECO:0000256" key="12">
    <source>
        <dbReference type="ARBA" id="ARBA00058382"/>
    </source>
</evidence>
<evidence type="ECO:0000256" key="3">
    <source>
        <dbReference type="ARBA" id="ARBA00022490"/>
    </source>
</evidence>
<keyword evidence="5" id="KW-0808">Transferase</keyword>
<evidence type="ECO:0000313" key="21">
    <source>
        <dbReference type="EMBL" id="HIU29410.1"/>
    </source>
</evidence>
<evidence type="ECO:0000256" key="13">
    <source>
        <dbReference type="ARBA" id="ARBA00061472"/>
    </source>
</evidence>
<feature type="non-terminal residue" evidence="21">
    <location>
        <position position="1"/>
    </location>
</feature>
<comment type="catalytic activity">
    <reaction evidence="11">
        <text>[ThiS sulfur-carrier protein]-C-terminal Gly-Gly-AMP + S-sulfanyl-L-cysteinyl-[cysteine desulfurase] + AH2 = [ThiS sulfur-carrier protein]-C-terminal-Gly-aminoethanethioate + L-cysteinyl-[cysteine desulfurase] + A + AMP + 2 H(+)</text>
        <dbReference type="Rhea" id="RHEA:43340"/>
        <dbReference type="Rhea" id="RHEA-COMP:12157"/>
        <dbReference type="Rhea" id="RHEA-COMP:12158"/>
        <dbReference type="Rhea" id="RHEA-COMP:12910"/>
        <dbReference type="Rhea" id="RHEA-COMP:19908"/>
        <dbReference type="ChEBI" id="CHEBI:13193"/>
        <dbReference type="ChEBI" id="CHEBI:15378"/>
        <dbReference type="ChEBI" id="CHEBI:17499"/>
        <dbReference type="ChEBI" id="CHEBI:29950"/>
        <dbReference type="ChEBI" id="CHEBI:61963"/>
        <dbReference type="ChEBI" id="CHEBI:90618"/>
        <dbReference type="ChEBI" id="CHEBI:232372"/>
        <dbReference type="ChEBI" id="CHEBI:456215"/>
    </reaction>
</comment>
<comment type="caution">
    <text evidence="21">The sequence shown here is derived from an EMBL/GenBank/DDBJ whole genome shotgun (WGS) entry which is preliminary data.</text>
</comment>
<dbReference type="PANTHER" id="PTHR43209:SF1">
    <property type="entry name" value="TRNA SULFURTRANSFERASE"/>
    <property type="match status" value="1"/>
</dbReference>
<comment type="function">
    <text evidence="12">Catalyzes the ATP-dependent transfer of a sulfur to tRNA to produce 4-thiouridine in position 8 of tRNAs, which functions as a near-UV photosensor. Also catalyzes the transfer of sulfur to the sulfur carrier protein ThiS, forming ThiS-thiocarboxylate. This is a step in the synthesis of thiazole, in the thiamine biosynthesis pathway. The sulfur is donated as persulfide by IscS.</text>
</comment>
<dbReference type="PANTHER" id="PTHR43209">
    <property type="entry name" value="TRNA SULFURTRANSFERASE"/>
    <property type="match status" value="1"/>
</dbReference>
<dbReference type="AlphaFoldDB" id="A0A9D1I9L0"/>
<evidence type="ECO:0000256" key="14">
    <source>
        <dbReference type="ARBA" id="ARBA00066827"/>
    </source>
</evidence>
<keyword evidence="4" id="KW-0820">tRNA-binding</keyword>
<dbReference type="EC" id="2.8.1.4" evidence="14"/>
<keyword evidence="7" id="KW-0067">ATP-binding</keyword>
<evidence type="ECO:0000256" key="15">
    <source>
        <dbReference type="ARBA" id="ARBA00071867"/>
    </source>
</evidence>
<comment type="pathway">
    <text evidence="2">Cofactor biosynthesis; thiamine diphosphate biosynthesis.</text>
</comment>
<evidence type="ECO:0000256" key="7">
    <source>
        <dbReference type="ARBA" id="ARBA00022840"/>
    </source>
</evidence>
<name>A0A9D1I9L0_9CLOT</name>
<comment type="catalytic activity">
    <reaction evidence="10">
        <text>[ThiI sulfur-carrier protein]-S-sulfanyl-L-cysteine + a uridine in tRNA + 2 reduced [2Fe-2S]-[ferredoxin] + ATP + H(+) = [ThiI sulfur-carrier protein]-L-cysteine + a 4-thiouridine in tRNA + 2 oxidized [2Fe-2S]-[ferredoxin] + AMP + diphosphate</text>
        <dbReference type="Rhea" id="RHEA:24176"/>
        <dbReference type="Rhea" id="RHEA-COMP:10000"/>
        <dbReference type="Rhea" id="RHEA-COMP:10001"/>
        <dbReference type="Rhea" id="RHEA-COMP:13337"/>
        <dbReference type="Rhea" id="RHEA-COMP:13338"/>
        <dbReference type="Rhea" id="RHEA-COMP:13339"/>
        <dbReference type="Rhea" id="RHEA-COMP:13340"/>
        <dbReference type="ChEBI" id="CHEBI:15378"/>
        <dbReference type="ChEBI" id="CHEBI:29950"/>
        <dbReference type="ChEBI" id="CHEBI:30616"/>
        <dbReference type="ChEBI" id="CHEBI:33019"/>
        <dbReference type="ChEBI" id="CHEBI:33737"/>
        <dbReference type="ChEBI" id="CHEBI:33738"/>
        <dbReference type="ChEBI" id="CHEBI:61963"/>
        <dbReference type="ChEBI" id="CHEBI:65315"/>
        <dbReference type="ChEBI" id="CHEBI:136798"/>
        <dbReference type="ChEBI" id="CHEBI:456215"/>
        <dbReference type="EC" id="2.8.1.4"/>
    </reaction>
</comment>